<dbReference type="InterPro" id="IPR016181">
    <property type="entry name" value="Acyl_CoA_acyltransferase"/>
</dbReference>
<dbReference type="EMBL" id="CP091196">
    <property type="protein sequence ID" value="UQS27950.1"/>
    <property type="molecule type" value="Genomic_DNA"/>
</dbReference>
<protein>
    <submittedName>
        <fullName evidence="2">Uncharacterized protein</fullName>
    </submittedName>
</protein>
<dbReference type="Proteomes" id="UP000830158">
    <property type="component" value="Chromosome"/>
</dbReference>
<organism evidence="2 3">
    <name type="scientific">Amycolatopsis thermalba</name>
    <dbReference type="NCBI Taxonomy" id="944492"/>
    <lineage>
        <taxon>Bacteria</taxon>
        <taxon>Bacillati</taxon>
        <taxon>Actinomycetota</taxon>
        <taxon>Actinomycetes</taxon>
        <taxon>Pseudonocardiales</taxon>
        <taxon>Pseudonocardiaceae</taxon>
        <taxon>Amycolatopsis</taxon>
    </lineage>
</organism>
<reference evidence="2" key="1">
    <citation type="submission" date="2022-01" db="EMBL/GenBank/DDBJ databases">
        <title>PSI-footprinting approach for the identification of protein synthesis inhibitor producers.</title>
        <authorList>
            <person name="Handel F."/>
            <person name="Kulik A."/>
            <person name="Wex K.W."/>
            <person name="Berscheid A."/>
            <person name="Saur J.S."/>
            <person name="Winkler A."/>
            <person name="Wibberg D."/>
            <person name="Kalinowski J."/>
            <person name="Broetz-Oesterhelt H."/>
            <person name="Mast Y."/>
        </authorList>
    </citation>
    <scope>NUCLEOTIDE SEQUENCE</scope>
    <source>
        <strain evidence="2">KNN 49.3e</strain>
    </source>
</reference>
<feature type="compositionally biased region" description="Low complexity" evidence="1">
    <location>
        <begin position="206"/>
        <end position="223"/>
    </location>
</feature>
<dbReference type="PANTHER" id="PTHR37817">
    <property type="entry name" value="N-ACETYLTRANSFERASE EIS"/>
    <property type="match status" value="1"/>
</dbReference>
<evidence type="ECO:0000313" key="3">
    <source>
        <dbReference type="Proteomes" id="UP000830158"/>
    </source>
</evidence>
<dbReference type="PANTHER" id="PTHR37817:SF1">
    <property type="entry name" value="N-ACETYLTRANSFERASE EIS"/>
    <property type="match status" value="1"/>
</dbReference>
<dbReference type="SUPFAM" id="SSF55729">
    <property type="entry name" value="Acyl-CoA N-acyltransferases (Nat)"/>
    <property type="match status" value="1"/>
</dbReference>
<keyword evidence="3" id="KW-1185">Reference proteome</keyword>
<dbReference type="InterPro" id="IPR051554">
    <property type="entry name" value="Acetyltransferase_Eis"/>
</dbReference>
<accession>A0ABY4P672</accession>
<feature type="region of interest" description="Disordered" evidence="1">
    <location>
        <begin position="206"/>
        <end position="228"/>
    </location>
</feature>
<gene>
    <name evidence="2" type="ORF">L1857_22050</name>
</gene>
<name>A0ABY4P672_9PSEU</name>
<proteinExistence type="predicted"/>
<feature type="compositionally biased region" description="Basic and acidic residues" evidence="1">
    <location>
        <begin position="248"/>
        <end position="264"/>
    </location>
</feature>
<feature type="region of interest" description="Disordered" evidence="1">
    <location>
        <begin position="247"/>
        <end position="330"/>
    </location>
</feature>
<evidence type="ECO:0000256" key="1">
    <source>
        <dbReference type="SAM" id="MobiDB-lite"/>
    </source>
</evidence>
<dbReference type="Gene3D" id="3.40.630.30">
    <property type="match status" value="1"/>
</dbReference>
<evidence type="ECO:0000313" key="2">
    <source>
        <dbReference type="EMBL" id="UQS27950.1"/>
    </source>
</evidence>
<sequence>MDEGEIVGGVTVVSRELTVPGAVVPVAEVVAVSPAQDWLLAELLGRQLTELYESGETIASGAGSCARFGFGPAARAVRLHARGVLRPDADLGAGRIRLLDGSSAGALLEPVYDAVRPRSVGWTSRPPRFWDTLLTSAAVHDSPEGEVTGYALYRRGDAGALRVAEGGRDDGPGSRGAVAVPAGGPSPGVGAGAGGFTAAARAARAGGQPVGAAGRRGARTGRAPVRHAAERGAVRVRLVLPVELRPVPADRGRRPGDVLADHGPGRVVRARDRPRRGLPGRPVSGDARRDEPGDRATGGRTGPDFGRVPRRARAVPPRGLLSGQHVPMRR</sequence>